<name>A0A7X9FR89_9DELT</name>
<reference evidence="1 2" key="1">
    <citation type="journal article" date="2020" name="Biotechnol. Biofuels">
        <title>New insights from the biogas microbiome by comprehensive genome-resolved metagenomics of nearly 1600 species originating from multiple anaerobic digesters.</title>
        <authorList>
            <person name="Campanaro S."/>
            <person name="Treu L."/>
            <person name="Rodriguez-R L.M."/>
            <person name="Kovalovszki A."/>
            <person name="Ziels R.M."/>
            <person name="Maus I."/>
            <person name="Zhu X."/>
            <person name="Kougias P.G."/>
            <person name="Basile A."/>
            <person name="Luo G."/>
            <person name="Schluter A."/>
            <person name="Konstantinidis K.T."/>
            <person name="Angelidaki I."/>
        </authorList>
    </citation>
    <scope>NUCLEOTIDE SEQUENCE [LARGE SCALE GENOMIC DNA]</scope>
    <source>
        <strain evidence="1">AS27yjCOA_65</strain>
    </source>
</reference>
<evidence type="ECO:0000313" key="1">
    <source>
        <dbReference type="EMBL" id="NMC62388.1"/>
    </source>
</evidence>
<dbReference type="Proteomes" id="UP000524246">
    <property type="component" value="Unassembled WGS sequence"/>
</dbReference>
<gene>
    <name evidence="1" type="ORF">GYA55_04400</name>
</gene>
<dbReference type="EMBL" id="JAAZON010000183">
    <property type="protein sequence ID" value="NMC62388.1"/>
    <property type="molecule type" value="Genomic_DNA"/>
</dbReference>
<dbReference type="AlphaFoldDB" id="A0A7X9FR89"/>
<sequence>MPFYQIVEKDDFGTDWAPVRYHDAATRRFATEEDALKVAKEYITDLNVNNALAVSEKEESAEAWMMLPEGVFLGVLDKKDWFMRYQKDVIDPKTKQLVAHKGDVVKDSKYYKLQGKTCVAVRTLPGT</sequence>
<evidence type="ECO:0000313" key="2">
    <source>
        <dbReference type="Proteomes" id="UP000524246"/>
    </source>
</evidence>
<protein>
    <submittedName>
        <fullName evidence="1">Uncharacterized protein</fullName>
    </submittedName>
</protein>
<organism evidence="1 2">
    <name type="scientific">SAR324 cluster bacterium</name>
    <dbReference type="NCBI Taxonomy" id="2024889"/>
    <lineage>
        <taxon>Bacteria</taxon>
        <taxon>Deltaproteobacteria</taxon>
        <taxon>SAR324 cluster</taxon>
    </lineage>
</organism>
<proteinExistence type="predicted"/>
<comment type="caution">
    <text evidence="1">The sequence shown here is derived from an EMBL/GenBank/DDBJ whole genome shotgun (WGS) entry which is preliminary data.</text>
</comment>
<accession>A0A7X9FR89</accession>